<organism evidence="3 4">
    <name type="scientific">Nostoc flagelliforme CCNUN1</name>
    <dbReference type="NCBI Taxonomy" id="2038116"/>
    <lineage>
        <taxon>Bacteria</taxon>
        <taxon>Bacillati</taxon>
        <taxon>Cyanobacteriota</taxon>
        <taxon>Cyanophyceae</taxon>
        <taxon>Nostocales</taxon>
        <taxon>Nostocaceae</taxon>
        <taxon>Nostoc</taxon>
    </lineage>
</organism>
<feature type="domain" description="NAD-dependent epimerase/dehydratase" evidence="2">
    <location>
        <begin position="50"/>
        <end position="271"/>
    </location>
</feature>
<protein>
    <submittedName>
        <fullName evidence="3">Nucleoside-diphosphate-sugar epimerase</fullName>
    </submittedName>
</protein>
<evidence type="ECO:0000313" key="4">
    <source>
        <dbReference type="Proteomes" id="UP000232003"/>
    </source>
</evidence>
<comment type="similarity">
    <text evidence="1">Belongs to the NAD(P)-dependent epimerase/dehydratase family.</text>
</comment>
<dbReference type="AlphaFoldDB" id="A0A2K8SUS3"/>
<keyword evidence="4" id="KW-1185">Reference proteome</keyword>
<sequence>MLFISILDIRLKAFTEIPIRYKFETFYLINQIHLFNNKPKFMNLKNKTLLITGIDELVGLRTAELAIAQGMNVRGLQSSTEQNKQLQNLGVEVIIGSITDSAIAQKACQGVDIVLHTEQIAEEAGAINHFRDVNVGGTVNIAKAAKQAGVKTFVHLSSVMVYGFNYPNGITESGPLSGENNPYCQTKIEAEQALLELNNPYDFGIIIIRAGDVYGPGSIPWIVRPILMMRQKLFAYANDGKGVINHVYIDNLIDGIFLAIEKETFGEIFNITDGQETSWKEYFMRLAAIEGLSAPLSLPKDEIKLFLKLRVQGQKLFRKKVDILPESIDFMTRPYACSIAKAESLLNYKPTIDLESGMQRTHEWLQKTDIQSLMK</sequence>
<dbReference type="PANTHER" id="PTHR43000">
    <property type="entry name" value="DTDP-D-GLUCOSE 4,6-DEHYDRATASE-RELATED"/>
    <property type="match status" value="1"/>
</dbReference>
<evidence type="ECO:0000256" key="1">
    <source>
        <dbReference type="ARBA" id="ARBA00007637"/>
    </source>
</evidence>
<dbReference type="KEGG" id="nfl:COO91_05159"/>
<reference evidence="3 4" key="1">
    <citation type="submission" date="2017-11" db="EMBL/GenBank/DDBJ databases">
        <title>Complete genome of a free-living desiccation-tolerant cyanobacterium and its photosynthetic adaptation to extreme terrestrial habitat.</title>
        <authorList>
            <person name="Shang J."/>
        </authorList>
    </citation>
    <scope>NUCLEOTIDE SEQUENCE [LARGE SCALE GENOMIC DNA]</scope>
    <source>
        <strain evidence="3 4">CCNUN1</strain>
    </source>
</reference>
<gene>
    <name evidence="3" type="ORF">COO91_05159</name>
</gene>
<accession>A0A2K8SUS3</accession>
<dbReference type="InterPro" id="IPR001509">
    <property type="entry name" value="Epimerase_deHydtase"/>
</dbReference>
<dbReference type="Proteomes" id="UP000232003">
    <property type="component" value="Chromosome"/>
</dbReference>
<dbReference type="SUPFAM" id="SSF51735">
    <property type="entry name" value="NAD(P)-binding Rossmann-fold domains"/>
    <property type="match status" value="1"/>
</dbReference>
<dbReference type="EMBL" id="CP024785">
    <property type="protein sequence ID" value="AUB39167.1"/>
    <property type="molecule type" value="Genomic_DNA"/>
</dbReference>
<evidence type="ECO:0000313" key="3">
    <source>
        <dbReference type="EMBL" id="AUB39167.1"/>
    </source>
</evidence>
<proteinExistence type="inferred from homology"/>
<name>A0A2K8SUS3_9NOSO</name>
<dbReference type="InterPro" id="IPR036291">
    <property type="entry name" value="NAD(P)-bd_dom_sf"/>
</dbReference>
<evidence type="ECO:0000259" key="2">
    <source>
        <dbReference type="Pfam" id="PF01370"/>
    </source>
</evidence>
<dbReference type="Gene3D" id="3.40.50.720">
    <property type="entry name" value="NAD(P)-binding Rossmann-like Domain"/>
    <property type="match status" value="1"/>
</dbReference>
<dbReference type="Pfam" id="PF01370">
    <property type="entry name" value="Epimerase"/>
    <property type="match status" value="1"/>
</dbReference>